<keyword evidence="1" id="KW-1133">Transmembrane helix</keyword>
<accession>A0A9P6GM04</accession>
<feature type="transmembrane region" description="Helical" evidence="1">
    <location>
        <begin position="136"/>
        <end position="158"/>
    </location>
</feature>
<dbReference type="PANTHER" id="PTHR38636">
    <property type="entry name" value="PROTEIN CBG20488"/>
    <property type="match status" value="1"/>
</dbReference>
<dbReference type="OrthoDB" id="544298at2759"/>
<organism evidence="2 3">
    <name type="scientific">Paraphaeosphaeria minitans</name>
    <dbReference type="NCBI Taxonomy" id="565426"/>
    <lineage>
        <taxon>Eukaryota</taxon>
        <taxon>Fungi</taxon>
        <taxon>Dikarya</taxon>
        <taxon>Ascomycota</taxon>
        <taxon>Pezizomycotina</taxon>
        <taxon>Dothideomycetes</taxon>
        <taxon>Pleosporomycetidae</taxon>
        <taxon>Pleosporales</taxon>
        <taxon>Massarineae</taxon>
        <taxon>Didymosphaeriaceae</taxon>
        <taxon>Paraphaeosphaeria</taxon>
    </lineage>
</organism>
<evidence type="ECO:0000313" key="3">
    <source>
        <dbReference type="Proteomes" id="UP000756921"/>
    </source>
</evidence>
<evidence type="ECO:0000313" key="2">
    <source>
        <dbReference type="EMBL" id="KAF9738111.1"/>
    </source>
</evidence>
<comment type="caution">
    <text evidence="2">The sequence shown here is derived from an EMBL/GenBank/DDBJ whole genome shotgun (WGS) entry which is preliminary data.</text>
</comment>
<protein>
    <submittedName>
        <fullName evidence="2">Uncharacterized protein</fullName>
    </submittedName>
</protein>
<reference evidence="2" key="1">
    <citation type="journal article" date="2020" name="Mol. Plant Microbe Interact.">
        <title>Genome Sequence of the Biocontrol Agent Coniothyrium minitans strain Conio (IMI 134523).</title>
        <authorList>
            <person name="Patel D."/>
            <person name="Shittu T.A."/>
            <person name="Baroncelli R."/>
            <person name="Muthumeenakshi S."/>
            <person name="Osborne T.H."/>
            <person name="Janganan T.K."/>
            <person name="Sreenivasaprasad S."/>
        </authorList>
    </citation>
    <scope>NUCLEOTIDE SEQUENCE</scope>
    <source>
        <strain evidence="2">Conio</strain>
    </source>
</reference>
<dbReference type="EMBL" id="WJXW01000003">
    <property type="protein sequence ID" value="KAF9738111.1"/>
    <property type="molecule type" value="Genomic_DNA"/>
</dbReference>
<dbReference type="Proteomes" id="UP000756921">
    <property type="component" value="Unassembled WGS sequence"/>
</dbReference>
<evidence type="ECO:0000256" key="1">
    <source>
        <dbReference type="SAM" id="Phobius"/>
    </source>
</evidence>
<sequence>MTSLFPHTTHAEDQPSAHAILYLHVWRATTMTCTFAAQLTAPASLLLSRYRHGTRFTGFAYGIRLLVHSARGLVIGSILGFPATYVHMFGREEIEWQDRAWRLQENREEELTDLTTLMGMVVAPVAFAATKARGRLGIGMTLMGGIGVGAGTGMIRMIRTFAQGRKPV</sequence>
<dbReference type="AlphaFoldDB" id="A0A9P6GM04"/>
<keyword evidence="1" id="KW-0812">Transmembrane</keyword>
<dbReference type="PANTHER" id="PTHR38636:SF1">
    <property type="entry name" value="CHLORIDE CHANNEL PROTEIN CLC-D"/>
    <property type="match status" value="1"/>
</dbReference>
<feature type="transmembrane region" description="Helical" evidence="1">
    <location>
        <begin position="70"/>
        <end position="90"/>
    </location>
</feature>
<proteinExistence type="predicted"/>
<keyword evidence="1" id="KW-0472">Membrane</keyword>
<keyword evidence="3" id="KW-1185">Reference proteome</keyword>
<gene>
    <name evidence="2" type="ORF">PMIN01_03394</name>
</gene>
<name>A0A9P6GM04_9PLEO</name>